<keyword evidence="1" id="KW-0808">Transferase</keyword>
<keyword evidence="1" id="KW-0418">Kinase</keyword>
<feature type="domain" description="Histidine kinase/HSP90-like ATPase" evidence="2">
    <location>
        <begin position="32"/>
        <end position="130"/>
    </location>
</feature>
<evidence type="ECO:0000256" key="1">
    <source>
        <dbReference type="ARBA" id="ARBA00022527"/>
    </source>
</evidence>
<keyword evidence="4" id="KW-1185">Reference proteome</keyword>
<reference evidence="3 4" key="1">
    <citation type="submission" date="2024-10" db="EMBL/GenBank/DDBJ databases">
        <title>The Natural Products Discovery Center: Release of the First 8490 Sequenced Strains for Exploring Actinobacteria Biosynthetic Diversity.</title>
        <authorList>
            <person name="Kalkreuter E."/>
            <person name="Kautsar S.A."/>
            <person name="Yang D."/>
            <person name="Bader C.D."/>
            <person name="Teijaro C.N."/>
            <person name="Fluegel L."/>
            <person name="Davis C.M."/>
            <person name="Simpson J.R."/>
            <person name="Lauterbach L."/>
            <person name="Steele A.D."/>
            <person name="Gui C."/>
            <person name="Meng S."/>
            <person name="Li G."/>
            <person name="Viehrig K."/>
            <person name="Ye F."/>
            <person name="Su P."/>
            <person name="Kiefer A.F."/>
            <person name="Nichols A."/>
            <person name="Cepeda A.J."/>
            <person name="Yan W."/>
            <person name="Fan B."/>
            <person name="Jiang Y."/>
            <person name="Adhikari A."/>
            <person name="Zheng C.-J."/>
            <person name="Schuster L."/>
            <person name="Cowan T.M."/>
            <person name="Smanski M.J."/>
            <person name="Chevrette M.G."/>
            <person name="De Carvalho L.P.S."/>
            <person name="Shen B."/>
        </authorList>
    </citation>
    <scope>NUCLEOTIDE SEQUENCE [LARGE SCALE GENOMIC DNA]</scope>
    <source>
        <strain evidence="3 4">NPDC001390</strain>
    </source>
</reference>
<dbReference type="SUPFAM" id="SSF55874">
    <property type="entry name" value="ATPase domain of HSP90 chaperone/DNA topoisomerase II/histidine kinase"/>
    <property type="match status" value="1"/>
</dbReference>
<dbReference type="GO" id="GO:0005524">
    <property type="term" value="F:ATP binding"/>
    <property type="evidence" value="ECO:0007669"/>
    <property type="project" value="UniProtKB-KW"/>
</dbReference>
<dbReference type="RefSeq" id="WP_387884561.1">
    <property type="nucleotide sequence ID" value="NZ_JBIAWJ010000003.1"/>
</dbReference>
<protein>
    <submittedName>
        <fullName evidence="3">ATP-binding protein</fullName>
    </submittedName>
</protein>
<organism evidence="3 4">
    <name type="scientific">Streptomyces bluensis</name>
    <dbReference type="NCBI Taxonomy" id="33897"/>
    <lineage>
        <taxon>Bacteria</taxon>
        <taxon>Bacillati</taxon>
        <taxon>Actinomycetota</taxon>
        <taxon>Actinomycetes</taxon>
        <taxon>Kitasatosporales</taxon>
        <taxon>Streptomycetaceae</taxon>
        <taxon>Streptomyces</taxon>
    </lineage>
</organism>
<accession>A0ABW6UD19</accession>
<dbReference type="InterPro" id="IPR036890">
    <property type="entry name" value="HATPase_C_sf"/>
</dbReference>
<evidence type="ECO:0000313" key="4">
    <source>
        <dbReference type="Proteomes" id="UP001602058"/>
    </source>
</evidence>
<comment type="caution">
    <text evidence="3">The sequence shown here is derived from an EMBL/GenBank/DDBJ whole genome shotgun (WGS) entry which is preliminary data.</text>
</comment>
<keyword evidence="3" id="KW-0547">Nucleotide-binding</keyword>
<name>A0ABW6UD19_9ACTN</name>
<dbReference type="PANTHER" id="PTHR35526">
    <property type="entry name" value="ANTI-SIGMA-F FACTOR RSBW-RELATED"/>
    <property type="match status" value="1"/>
</dbReference>
<gene>
    <name evidence="3" type="ORF">ACFY1D_07605</name>
</gene>
<evidence type="ECO:0000259" key="2">
    <source>
        <dbReference type="Pfam" id="PF13581"/>
    </source>
</evidence>
<dbReference type="Proteomes" id="UP001602058">
    <property type="component" value="Unassembled WGS sequence"/>
</dbReference>
<dbReference type="EMBL" id="JBIAWJ010000003">
    <property type="protein sequence ID" value="MFF4521306.1"/>
    <property type="molecule type" value="Genomic_DNA"/>
</dbReference>
<keyword evidence="1" id="KW-0723">Serine/threonine-protein kinase</keyword>
<keyword evidence="3" id="KW-0067">ATP-binding</keyword>
<dbReference type="InterPro" id="IPR003594">
    <property type="entry name" value="HATPase_dom"/>
</dbReference>
<dbReference type="InterPro" id="IPR050267">
    <property type="entry name" value="Anti-sigma-factor_SerPK"/>
</dbReference>
<dbReference type="PANTHER" id="PTHR35526:SF3">
    <property type="entry name" value="ANTI-SIGMA-F FACTOR RSBW"/>
    <property type="match status" value="1"/>
</dbReference>
<proteinExistence type="predicted"/>
<dbReference type="Gene3D" id="3.30.565.10">
    <property type="entry name" value="Histidine kinase-like ATPase, C-terminal domain"/>
    <property type="match status" value="1"/>
</dbReference>
<sequence length="155" mass="16228">MTTVSPLPVAPAQFSGTYTLQLPRDPRAPGIARALLRLVLDAHGRAELAEDAELLGSELLTNAHLHTTGPYALRLGPGAADPGRVRVAVWDGDPKIPAGFERGGPRADACAEGGRGLFLVRAYADDWGAYAFPDGRGGKLLWAECGATDRRGGSA</sequence>
<dbReference type="CDD" id="cd16936">
    <property type="entry name" value="HATPase_RsbW-like"/>
    <property type="match status" value="1"/>
</dbReference>
<dbReference type="Pfam" id="PF13581">
    <property type="entry name" value="HATPase_c_2"/>
    <property type="match status" value="1"/>
</dbReference>
<evidence type="ECO:0000313" key="3">
    <source>
        <dbReference type="EMBL" id="MFF4521306.1"/>
    </source>
</evidence>